<keyword evidence="3" id="KW-1185">Reference proteome</keyword>
<dbReference type="Pfam" id="PF08448">
    <property type="entry name" value="PAS_4"/>
    <property type="match status" value="1"/>
</dbReference>
<reference evidence="2 3" key="1">
    <citation type="submission" date="2024-06" db="EMBL/GenBank/DDBJ databases">
        <title>The Natural Products Discovery Center: Release of the First 8490 Sequenced Strains for Exploring Actinobacteria Biosynthetic Diversity.</title>
        <authorList>
            <person name="Kalkreuter E."/>
            <person name="Kautsar S.A."/>
            <person name="Yang D."/>
            <person name="Bader C.D."/>
            <person name="Teijaro C.N."/>
            <person name="Fluegel L."/>
            <person name="Davis C.M."/>
            <person name="Simpson J.R."/>
            <person name="Lauterbach L."/>
            <person name="Steele A.D."/>
            <person name="Gui C."/>
            <person name="Meng S."/>
            <person name="Li G."/>
            <person name="Viehrig K."/>
            <person name="Ye F."/>
            <person name="Su P."/>
            <person name="Kiefer A.F."/>
            <person name="Nichols A."/>
            <person name="Cepeda A.J."/>
            <person name="Yan W."/>
            <person name="Fan B."/>
            <person name="Jiang Y."/>
            <person name="Adhikari A."/>
            <person name="Zheng C.-J."/>
            <person name="Schuster L."/>
            <person name="Cowan T.M."/>
            <person name="Smanski M.J."/>
            <person name="Chevrette M.G."/>
            <person name="De Carvalho L.P.S."/>
            <person name="Shen B."/>
        </authorList>
    </citation>
    <scope>NUCLEOTIDE SEQUENCE [LARGE SCALE GENOMIC DNA]</scope>
    <source>
        <strain evidence="2 3">NPDC000634</strain>
    </source>
</reference>
<dbReference type="NCBIfam" id="TIGR00229">
    <property type="entry name" value="sensory_box"/>
    <property type="match status" value="1"/>
</dbReference>
<protein>
    <submittedName>
        <fullName evidence="2">PAS domain-containing protein</fullName>
    </submittedName>
</protein>
<sequence>MDTDLRYVAVNPALERINGLSTEDHVDRNVSEILPRVDTGAIESAQWRVLETGVPLLDQNVVGRTWADPDHDHAWSVSLYQLQDPAGQVRGVAASITDVTERHRLATEA</sequence>
<dbReference type="EMBL" id="JBEPCU010000508">
    <property type="protein sequence ID" value="MER6980212.1"/>
    <property type="molecule type" value="Genomic_DNA"/>
</dbReference>
<dbReference type="SUPFAM" id="SSF55785">
    <property type="entry name" value="PYP-like sensor domain (PAS domain)"/>
    <property type="match status" value="1"/>
</dbReference>
<dbReference type="Gene3D" id="3.30.450.20">
    <property type="entry name" value="PAS domain"/>
    <property type="match status" value="1"/>
</dbReference>
<dbReference type="Proteomes" id="UP001458415">
    <property type="component" value="Unassembled WGS sequence"/>
</dbReference>
<organism evidence="2 3">
    <name type="scientific">Streptomyces carpinensis</name>
    <dbReference type="NCBI Taxonomy" id="66369"/>
    <lineage>
        <taxon>Bacteria</taxon>
        <taxon>Bacillati</taxon>
        <taxon>Actinomycetota</taxon>
        <taxon>Actinomycetes</taxon>
        <taxon>Kitasatosporales</taxon>
        <taxon>Streptomycetaceae</taxon>
        <taxon>Streptomyces</taxon>
    </lineage>
</organism>
<dbReference type="InterPro" id="IPR035965">
    <property type="entry name" value="PAS-like_dom_sf"/>
</dbReference>
<dbReference type="PROSITE" id="PS50112">
    <property type="entry name" value="PAS"/>
    <property type="match status" value="1"/>
</dbReference>
<dbReference type="InterPro" id="IPR013656">
    <property type="entry name" value="PAS_4"/>
</dbReference>
<feature type="domain" description="PAS" evidence="1">
    <location>
        <begin position="1"/>
        <end position="53"/>
    </location>
</feature>
<gene>
    <name evidence="2" type="ORF">ABT317_25375</name>
</gene>
<feature type="non-terminal residue" evidence="2">
    <location>
        <position position="109"/>
    </location>
</feature>
<evidence type="ECO:0000313" key="2">
    <source>
        <dbReference type="EMBL" id="MER6980212.1"/>
    </source>
</evidence>
<accession>A0ABV1W989</accession>
<comment type="caution">
    <text evidence="2">The sequence shown here is derived from an EMBL/GenBank/DDBJ whole genome shotgun (WGS) entry which is preliminary data.</text>
</comment>
<evidence type="ECO:0000259" key="1">
    <source>
        <dbReference type="PROSITE" id="PS50112"/>
    </source>
</evidence>
<dbReference type="InterPro" id="IPR000014">
    <property type="entry name" value="PAS"/>
</dbReference>
<evidence type="ECO:0000313" key="3">
    <source>
        <dbReference type="Proteomes" id="UP001458415"/>
    </source>
</evidence>
<proteinExistence type="predicted"/>
<name>A0ABV1W989_9ACTN</name>